<name>A0A7C4NP07_STAMA</name>
<dbReference type="EMBL" id="DTBP01000022">
    <property type="protein sequence ID" value="HGQ74104.1"/>
    <property type="molecule type" value="Genomic_DNA"/>
</dbReference>
<protein>
    <submittedName>
        <fullName evidence="2">Uncharacterized protein</fullName>
    </submittedName>
</protein>
<evidence type="ECO:0000313" key="1">
    <source>
        <dbReference type="EMBL" id="HGQ59536.1"/>
    </source>
</evidence>
<dbReference type="AlphaFoldDB" id="A0A7C4NP07"/>
<proteinExistence type="predicted"/>
<organism evidence="2">
    <name type="scientific">Staphylothermus marinus</name>
    <dbReference type="NCBI Taxonomy" id="2280"/>
    <lineage>
        <taxon>Archaea</taxon>
        <taxon>Thermoproteota</taxon>
        <taxon>Thermoprotei</taxon>
        <taxon>Desulfurococcales</taxon>
        <taxon>Desulfurococcaceae</taxon>
        <taxon>Staphylothermus</taxon>
    </lineage>
</organism>
<evidence type="ECO:0000313" key="2">
    <source>
        <dbReference type="EMBL" id="HGQ74104.1"/>
    </source>
</evidence>
<dbReference type="EMBL" id="DTBE01000060">
    <property type="protein sequence ID" value="HGQ59536.1"/>
    <property type="molecule type" value="Genomic_DNA"/>
</dbReference>
<sequence length="85" mass="9711">MNKLKIVLCRERGYEETPYPVPRHISSPLAVCEEIVDFDTSKLPEEIVSNVLRNGYVIIDEPSLAKNIFGLELGEGVYIRIYVEE</sequence>
<gene>
    <name evidence="1" type="ORF">ENU09_02320</name>
    <name evidence="2" type="ORF">ENU20_03390</name>
</gene>
<reference evidence="2" key="1">
    <citation type="journal article" date="2020" name="mSystems">
        <title>Genome- and Community-Level Interaction Insights into Carbon Utilization and Element Cycling Functions of Hydrothermarchaeota in Hydrothermal Sediment.</title>
        <authorList>
            <person name="Zhou Z."/>
            <person name="Liu Y."/>
            <person name="Xu W."/>
            <person name="Pan J."/>
            <person name="Luo Z.H."/>
            <person name="Li M."/>
        </authorList>
    </citation>
    <scope>NUCLEOTIDE SEQUENCE [LARGE SCALE GENOMIC DNA]</scope>
    <source>
        <strain evidence="1">SpSt-638</strain>
        <strain evidence="2">SpSt-648</strain>
    </source>
</reference>
<accession>A0A7C4NP07</accession>
<comment type="caution">
    <text evidence="2">The sequence shown here is derived from an EMBL/GenBank/DDBJ whole genome shotgun (WGS) entry which is preliminary data.</text>
</comment>